<dbReference type="OrthoDB" id="5296173at2"/>
<keyword evidence="2" id="KW-0472">Membrane</keyword>
<accession>A0A378LPX2</accession>
<evidence type="ECO:0000313" key="4">
    <source>
        <dbReference type="Proteomes" id="UP000255297"/>
    </source>
</evidence>
<reference evidence="3 4" key="1">
    <citation type="submission" date="2018-06" db="EMBL/GenBank/DDBJ databases">
        <authorList>
            <consortium name="Pathogen Informatics"/>
            <person name="Doyle S."/>
        </authorList>
    </citation>
    <scope>NUCLEOTIDE SEQUENCE [LARGE SCALE GENOMIC DNA]</scope>
    <source>
        <strain evidence="3 4">NCTC11532</strain>
    </source>
</reference>
<dbReference type="InterPro" id="IPR052534">
    <property type="entry name" value="Extracell_DNA_Util/SecSys_Comp"/>
</dbReference>
<evidence type="ECO:0000256" key="2">
    <source>
        <dbReference type="SAM" id="Phobius"/>
    </source>
</evidence>
<evidence type="ECO:0000256" key="1">
    <source>
        <dbReference type="SAM" id="Coils"/>
    </source>
</evidence>
<evidence type="ECO:0000313" key="3">
    <source>
        <dbReference type="EMBL" id="STY28737.1"/>
    </source>
</evidence>
<keyword evidence="1" id="KW-0175">Coiled coil</keyword>
<sequence length="197" mass="22584">MTQINLLPWRELKREQEKKLFTTMLFACVVIAGVVVFLINSYASGLVSNQITRNQMLQKEINALSAQLTEIKNLQKEREMLISRMSIVQHLQSTRTLMVHLFDELINVSPSGIYLTLVEGKSDLITVSGFTESNTFVSILMTNIENNDWLHNPVLSEIKKEETNKEKNKDKDKKEVIANEFKLNFLLAPQFQIGLTL</sequence>
<dbReference type="EMBL" id="UGPB01000001">
    <property type="protein sequence ID" value="STY28737.1"/>
    <property type="molecule type" value="Genomic_DNA"/>
</dbReference>
<name>A0A378LPX2_9GAMM</name>
<dbReference type="Proteomes" id="UP000255297">
    <property type="component" value="Unassembled WGS sequence"/>
</dbReference>
<keyword evidence="2" id="KW-1133">Transmembrane helix</keyword>
<protein>
    <submittedName>
        <fullName evidence="3">Tfp pilus assembly protein PilN</fullName>
    </submittedName>
</protein>
<dbReference type="InterPro" id="IPR007813">
    <property type="entry name" value="PilN"/>
</dbReference>
<dbReference type="AlphaFoldDB" id="A0A378LPX2"/>
<organism evidence="3 4">
    <name type="scientific">Legionella wadsworthii</name>
    <dbReference type="NCBI Taxonomy" id="28088"/>
    <lineage>
        <taxon>Bacteria</taxon>
        <taxon>Pseudomonadati</taxon>
        <taxon>Pseudomonadota</taxon>
        <taxon>Gammaproteobacteria</taxon>
        <taxon>Legionellales</taxon>
        <taxon>Legionellaceae</taxon>
        <taxon>Legionella</taxon>
    </lineage>
</organism>
<gene>
    <name evidence="3" type="primary">pilN</name>
    <name evidence="3" type="ORF">NCTC11532_00912</name>
</gene>
<keyword evidence="2" id="KW-0812">Transmembrane</keyword>
<dbReference type="STRING" id="1122170.GCA_000701265_02105"/>
<dbReference type="GO" id="GO:0043683">
    <property type="term" value="P:type IV pilus assembly"/>
    <property type="evidence" value="ECO:0007669"/>
    <property type="project" value="TreeGrafter"/>
</dbReference>
<dbReference type="GO" id="GO:0043107">
    <property type="term" value="P:type IV pilus-dependent motility"/>
    <property type="evidence" value="ECO:0007669"/>
    <property type="project" value="TreeGrafter"/>
</dbReference>
<keyword evidence="4" id="KW-1185">Reference proteome</keyword>
<dbReference type="PANTHER" id="PTHR40278:SF2">
    <property type="entry name" value="TYPE IV PILUS INNER MEMBRANE COMPONENT PILN"/>
    <property type="match status" value="1"/>
</dbReference>
<dbReference type="RefSeq" id="WP_031567835.1">
    <property type="nucleotide sequence ID" value="NZ_CAAAIS010000007.1"/>
</dbReference>
<feature type="transmembrane region" description="Helical" evidence="2">
    <location>
        <begin position="20"/>
        <end position="43"/>
    </location>
</feature>
<dbReference type="PANTHER" id="PTHR40278">
    <property type="entry name" value="DNA UTILIZATION PROTEIN HOFN"/>
    <property type="match status" value="1"/>
</dbReference>
<proteinExistence type="predicted"/>
<dbReference type="Pfam" id="PF05137">
    <property type="entry name" value="PilN"/>
    <property type="match status" value="1"/>
</dbReference>
<feature type="coiled-coil region" evidence="1">
    <location>
        <begin position="47"/>
        <end position="84"/>
    </location>
</feature>